<sequence length="40" mass="4149">TLKQTVHLTASSVEASVFETGRSSASLYILIPCKSSPPAA</sequence>
<dbReference type="AlphaFoldDB" id="A0A6V8NPN0"/>
<protein>
    <submittedName>
        <fullName evidence="1">Uncharacterized protein</fullName>
    </submittedName>
</protein>
<gene>
    <name evidence="1" type="ORF">HKBW3S03_01918</name>
</gene>
<feature type="non-terminal residue" evidence="1">
    <location>
        <position position="1"/>
    </location>
</feature>
<name>A0A6V8NPN0_9ACTN</name>
<comment type="caution">
    <text evidence="1">The sequence shown here is derived from an EMBL/GenBank/DDBJ whole genome shotgun (WGS) entry which is preliminary data.</text>
</comment>
<reference evidence="1 2" key="1">
    <citation type="journal article" date="2020" name="Front. Microbiol.">
        <title>Single-cell genomics of novel Actinobacteria with the Wood-Ljungdahl pathway discovered in a serpentinizing system.</title>
        <authorList>
            <person name="Merino N."/>
            <person name="Kawai M."/>
            <person name="Boyd E.S."/>
            <person name="Colman D.R."/>
            <person name="McGlynn S.E."/>
            <person name="Nealson K.H."/>
            <person name="Kurokawa K."/>
            <person name="Hongoh Y."/>
        </authorList>
    </citation>
    <scope>NUCLEOTIDE SEQUENCE [LARGE SCALE GENOMIC DNA]</scope>
    <source>
        <strain evidence="1 2">S03</strain>
    </source>
</reference>
<dbReference type="EMBL" id="BLRU01000417">
    <property type="protein sequence ID" value="GFP20416.1"/>
    <property type="molecule type" value="Genomic_DNA"/>
</dbReference>
<proteinExistence type="predicted"/>
<dbReference type="Proteomes" id="UP000574717">
    <property type="component" value="Unassembled WGS sequence"/>
</dbReference>
<evidence type="ECO:0000313" key="2">
    <source>
        <dbReference type="Proteomes" id="UP000574717"/>
    </source>
</evidence>
<evidence type="ECO:0000313" key="1">
    <source>
        <dbReference type="EMBL" id="GFP20416.1"/>
    </source>
</evidence>
<organism evidence="1 2">
    <name type="scientific">Candidatus Hakubella thermalkaliphila</name>
    <dbReference type="NCBI Taxonomy" id="2754717"/>
    <lineage>
        <taxon>Bacteria</taxon>
        <taxon>Bacillati</taxon>
        <taxon>Actinomycetota</taxon>
        <taxon>Actinomycetota incertae sedis</taxon>
        <taxon>Candidatus Hakubellales</taxon>
        <taxon>Candidatus Hakubellaceae</taxon>
        <taxon>Candidatus Hakubella</taxon>
    </lineage>
</organism>
<accession>A0A6V8NPN0</accession>